<evidence type="ECO:0000259" key="9">
    <source>
        <dbReference type="Pfam" id="PF16363"/>
    </source>
</evidence>
<comment type="subunit">
    <text evidence="8">Homodimer.</text>
</comment>
<dbReference type="RefSeq" id="WP_373971123.1">
    <property type="nucleotide sequence ID" value="NZ_JBHDLJ010000003.1"/>
</dbReference>
<evidence type="ECO:0000256" key="6">
    <source>
        <dbReference type="ARBA" id="ARBA00023027"/>
    </source>
</evidence>
<dbReference type="Gene3D" id="3.40.50.720">
    <property type="entry name" value="NAD(P)-binding Rossmann-like Domain"/>
    <property type="match status" value="1"/>
</dbReference>
<evidence type="ECO:0000256" key="4">
    <source>
        <dbReference type="ARBA" id="ARBA00013189"/>
    </source>
</evidence>
<dbReference type="NCBIfam" id="TIGR01179">
    <property type="entry name" value="galE"/>
    <property type="match status" value="1"/>
</dbReference>
<sequence>MRILVTGGAGYIGTHTVLQLLTEGHDVQVIDNLCNSEREGLRRVEELAGRSVALHTDDLLKPDSLERIFASWDPEAVIHFAGLKAVGQSVAEPLKYYQNNVAGTLNLLDVMERHDVRILVFSSSATVYGDATHQPIAEDQRLSATNPYGRTKLHVERMLDDLAASDPRWAIAKLRYFNPVGAHASGRIGEDPQGVPNNLLPVIAQVAVGHRERVKVFGGDYPTPDGTGVRDFIHVVDLSSGHLAALDYLVDNGGLHAWNLGTGQGSSVLEVIESFSRIADRDIPYEIVERRTGDVAVSYADPTAARREIGWKSERGLEQMVADTWNWQSQNPIGYKPEQCPAIEDEG</sequence>
<protein>
    <recommendedName>
        <fullName evidence="5 8">UDP-glucose 4-epimerase</fullName>
        <ecNumber evidence="4 8">5.1.3.2</ecNumber>
    </recommendedName>
</protein>
<dbReference type="Proteomes" id="UP001575652">
    <property type="component" value="Unassembled WGS sequence"/>
</dbReference>
<comment type="similarity">
    <text evidence="3 8">Belongs to the NAD(P)-dependent epimerase/dehydratase family.</text>
</comment>
<gene>
    <name evidence="10" type="primary">galE</name>
    <name evidence="10" type="ORF">ACETWP_05035</name>
</gene>
<comment type="cofactor">
    <cofactor evidence="2 8">
        <name>NAD(+)</name>
        <dbReference type="ChEBI" id="CHEBI:57540"/>
    </cofactor>
</comment>
<dbReference type="PRINTS" id="PR01713">
    <property type="entry name" value="NUCEPIMERASE"/>
</dbReference>
<comment type="pathway">
    <text evidence="8">Carbohydrate metabolism; galactose metabolism.</text>
</comment>
<evidence type="ECO:0000256" key="3">
    <source>
        <dbReference type="ARBA" id="ARBA00007637"/>
    </source>
</evidence>
<dbReference type="GO" id="GO:0003978">
    <property type="term" value="F:UDP-glucose 4-epimerase activity"/>
    <property type="evidence" value="ECO:0007669"/>
    <property type="project" value="UniProtKB-EC"/>
</dbReference>
<organism evidence="10 11">
    <name type="scientific">Arthrobacter halodurans</name>
    <dbReference type="NCBI Taxonomy" id="516699"/>
    <lineage>
        <taxon>Bacteria</taxon>
        <taxon>Bacillati</taxon>
        <taxon>Actinomycetota</taxon>
        <taxon>Actinomycetes</taxon>
        <taxon>Micrococcales</taxon>
        <taxon>Micrococcaceae</taxon>
        <taxon>Arthrobacter</taxon>
    </lineage>
</organism>
<name>A0ABV4UNV8_9MICC</name>
<dbReference type="Pfam" id="PF16363">
    <property type="entry name" value="GDP_Man_Dehyd"/>
    <property type="match status" value="1"/>
</dbReference>
<dbReference type="PANTHER" id="PTHR43725:SF47">
    <property type="entry name" value="UDP-GLUCOSE 4-EPIMERASE"/>
    <property type="match status" value="1"/>
</dbReference>
<evidence type="ECO:0000313" key="10">
    <source>
        <dbReference type="EMBL" id="MFB0833947.1"/>
    </source>
</evidence>
<dbReference type="EC" id="5.1.3.2" evidence="4 8"/>
<dbReference type="EMBL" id="JBHDLJ010000003">
    <property type="protein sequence ID" value="MFB0833947.1"/>
    <property type="molecule type" value="Genomic_DNA"/>
</dbReference>
<evidence type="ECO:0000313" key="11">
    <source>
        <dbReference type="Proteomes" id="UP001575652"/>
    </source>
</evidence>
<keyword evidence="8" id="KW-0119">Carbohydrate metabolism</keyword>
<dbReference type="NCBIfam" id="NF007956">
    <property type="entry name" value="PRK10675.1"/>
    <property type="match status" value="1"/>
</dbReference>
<keyword evidence="7 8" id="KW-0413">Isomerase</keyword>
<reference evidence="10 11" key="1">
    <citation type="submission" date="2024-09" db="EMBL/GenBank/DDBJ databases">
        <authorList>
            <person name="Salinas-Garcia M.A."/>
            <person name="Prieme A."/>
        </authorList>
    </citation>
    <scope>NUCLEOTIDE SEQUENCE [LARGE SCALE GENOMIC DNA]</scope>
    <source>
        <strain evidence="10 11">DSM 21081</strain>
    </source>
</reference>
<dbReference type="InterPro" id="IPR036291">
    <property type="entry name" value="NAD(P)-bd_dom_sf"/>
</dbReference>
<dbReference type="SUPFAM" id="SSF51735">
    <property type="entry name" value="NAD(P)-binding Rossmann-fold domains"/>
    <property type="match status" value="1"/>
</dbReference>
<evidence type="ECO:0000256" key="1">
    <source>
        <dbReference type="ARBA" id="ARBA00000083"/>
    </source>
</evidence>
<comment type="caution">
    <text evidence="10">The sequence shown here is derived from an EMBL/GenBank/DDBJ whole genome shotgun (WGS) entry which is preliminary data.</text>
</comment>
<evidence type="ECO:0000256" key="5">
    <source>
        <dbReference type="ARBA" id="ARBA00018569"/>
    </source>
</evidence>
<dbReference type="CDD" id="cd05247">
    <property type="entry name" value="UDP_G4E_1_SDR_e"/>
    <property type="match status" value="1"/>
</dbReference>
<evidence type="ECO:0000256" key="8">
    <source>
        <dbReference type="RuleBase" id="RU366046"/>
    </source>
</evidence>
<evidence type="ECO:0000256" key="2">
    <source>
        <dbReference type="ARBA" id="ARBA00001911"/>
    </source>
</evidence>
<dbReference type="PANTHER" id="PTHR43725">
    <property type="entry name" value="UDP-GLUCOSE 4-EPIMERASE"/>
    <property type="match status" value="1"/>
</dbReference>
<keyword evidence="11" id="KW-1185">Reference proteome</keyword>
<evidence type="ECO:0000256" key="7">
    <source>
        <dbReference type="ARBA" id="ARBA00023235"/>
    </source>
</evidence>
<dbReference type="Gene3D" id="3.90.25.10">
    <property type="entry name" value="UDP-galactose 4-epimerase, domain 1"/>
    <property type="match status" value="1"/>
</dbReference>
<dbReference type="InterPro" id="IPR005886">
    <property type="entry name" value="UDP_G4E"/>
</dbReference>
<dbReference type="InterPro" id="IPR016040">
    <property type="entry name" value="NAD(P)-bd_dom"/>
</dbReference>
<proteinExistence type="inferred from homology"/>
<accession>A0ABV4UNV8</accession>
<feature type="domain" description="NAD(P)-binding" evidence="9">
    <location>
        <begin position="4"/>
        <end position="324"/>
    </location>
</feature>
<comment type="catalytic activity">
    <reaction evidence="1 8">
        <text>UDP-alpha-D-glucose = UDP-alpha-D-galactose</text>
        <dbReference type="Rhea" id="RHEA:22168"/>
        <dbReference type="ChEBI" id="CHEBI:58885"/>
        <dbReference type="ChEBI" id="CHEBI:66914"/>
        <dbReference type="EC" id="5.1.3.2"/>
    </reaction>
</comment>
<keyword evidence="6 8" id="KW-0520">NAD</keyword>